<accession>A0AAD7DGY5</accession>
<proteinExistence type="predicted"/>
<protein>
    <recommendedName>
        <fullName evidence="3">F-box domain-containing protein</fullName>
    </recommendedName>
</protein>
<reference evidence="1" key="1">
    <citation type="submission" date="2023-03" db="EMBL/GenBank/DDBJ databases">
        <title>Massive genome expansion in bonnet fungi (Mycena s.s.) driven by repeated elements and novel gene families across ecological guilds.</title>
        <authorList>
            <consortium name="Lawrence Berkeley National Laboratory"/>
            <person name="Harder C.B."/>
            <person name="Miyauchi S."/>
            <person name="Viragh M."/>
            <person name="Kuo A."/>
            <person name="Thoen E."/>
            <person name="Andreopoulos B."/>
            <person name="Lu D."/>
            <person name="Skrede I."/>
            <person name="Drula E."/>
            <person name="Henrissat B."/>
            <person name="Morin E."/>
            <person name="Kohler A."/>
            <person name="Barry K."/>
            <person name="LaButti K."/>
            <person name="Morin E."/>
            <person name="Salamov A."/>
            <person name="Lipzen A."/>
            <person name="Mereny Z."/>
            <person name="Hegedus B."/>
            <person name="Baldrian P."/>
            <person name="Stursova M."/>
            <person name="Weitz H."/>
            <person name="Taylor A."/>
            <person name="Grigoriev I.V."/>
            <person name="Nagy L.G."/>
            <person name="Martin F."/>
            <person name="Kauserud H."/>
        </authorList>
    </citation>
    <scope>NUCLEOTIDE SEQUENCE</scope>
    <source>
        <strain evidence="1">CBHHK067</strain>
    </source>
</reference>
<dbReference type="Proteomes" id="UP001221757">
    <property type="component" value="Unassembled WGS sequence"/>
</dbReference>
<dbReference type="AlphaFoldDB" id="A0AAD7DGY5"/>
<keyword evidence="2" id="KW-1185">Reference proteome</keyword>
<evidence type="ECO:0000313" key="1">
    <source>
        <dbReference type="EMBL" id="KAJ7689336.1"/>
    </source>
</evidence>
<evidence type="ECO:0008006" key="3">
    <source>
        <dbReference type="Google" id="ProtNLM"/>
    </source>
</evidence>
<sequence length="291" mass="32565">MDRMAPSASPMAVQELVDYCIDFLFASPPDLKACALVSRSWTRTSQMHLFTHIVIGSSGYSYGQTTFLALSRTRCTRLFAVLAASPRLLSCIESLQIHLDTVPHDILVAISVFPFVRLQRITVSGNWVARAAIGAVRDLLSLETLTAISISGNFGSLWEFVQVLECCSPNIRDLAFCSVRIAPFNLLTYSDPSDRRRIEIDCLDIWWSDGIHDWLNSPQCPFDFTHLKQLRLNENTSLPQWLAFAPSVPGVEHLQFQAQIPGPSLIDLTPFTNLKSIEVFVEYRVDVSSAL</sequence>
<evidence type="ECO:0000313" key="2">
    <source>
        <dbReference type="Proteomes" id="UP001221757"/>
    </source>
</evidence>
<organism evidence="1 2">
    <name type="scientific">Mycena rosella</name>
    <name type="common">Pink bonnet</name>
    <name type="synonym">Agaricus rosellus</name>
    <dbReference type="NCBI Taxonomy" id="1033263"/>
    <lineage>
        <taxon>Eukaryota</taxon>
        <taxon>Fungi</taxon>
        <taxon>Dikarya</taxon>
        <taxon>Basidiomycota</taxon>
        <taxon>Agaricomycotina</taxon>
        <taxon>Agaricomycetes</taxon>
        <taxon>Agaricomycetidae</taxon>
        <taxon>Agaricales</taxon>
        <taxon>Marasmiineae</taxon>
        <taxon>Mycenaceae</taxon>
        <taxon>Mycena</taxon>
    </lineage>
</organism>
<comment type="caution">
    <text evidence="1">The sequence shown here is derived from an EMBL/GenBank/DDBJ whole genome shotgun (WGS) entry which is preliminary data.</text>
</comment>
<name>A0AAD7DGY5_MYCRO</name>
<dbReference type="EMBL" id="JARKIE010000073">
    <property type="protein sequence ID" value="KAJ7689336.1"/>
    <property type="molecule type" value="Genomic_DNA"/>
</dbReference>
<gene>
    <name evidence="1" type="ORF">B0H17DRAFT_640933</name>
</gene>